<protein>
    <submittedName>
        <fullName evidence="2">TfoX N-terminal domain-containing protein</fullName>
    </submittedName>
</protein>
<reference evidence="2 3" key="1">
    <citation type="submission" date="2016-04" db="EMBL/GenBank/DDBJ databases">
        <title>Deep-sea bacteria in the southern Pacific.</title>
        <authorList>
            <person name="Tang K."/>
        </authorList>
    </citation>
    <scope>NUCLEOTIDE SEQUENCE [LARGE SCALE GENOMIC DNA]</scope>
    <source>
        <strain evidence="2 3">JLT2014</strain>
    </source>
</reference>
<sequence length="109" mass="11458">MAYDEGLAETLRDALGALPGLGEKRMFGALCFLRDGNMICGIRGAGGLFRTGKDAQEEAEALPGVAPAIMGGRRMGGFVEADEDAMADDEIRARLLDLALAFTATLPPK</sequence>
<keyword evidence="3" id="KW-1185">Reference proteome</keyword>
<evidence type="ECO:0000313" key="2">
    <source>
        <dbReference type="EMBL" id="APZ54299.1"/>
    </source>
</evidence>
<name>A0A1P8UY40_9RHOB</name>
<dbReference type="KEGG" id="paby:Ga0080574_TMP3965"/>
<dbReference type="STRING" id="1250539.Ga0080574_TMP3965"/>
<evidence type="ECO:0000259" key="1">
    <source>
        <dbReference type="Pfam" id="PF04993"/>
    </source>
</evidence>
<evidence type="ECO:0000313" key="3">
    <source>
        <dbReference type="Proteomes" id="UP000187059"/>
    </source>
</evidence>
<accession>A0A1P8UY40</accession>
<dbReference type="SUPFAM" id="SSF159894">
    <property type="entry name" value="YgaC/TfoX-N like"/>
    <property type="match status" value="1"/>
</dbReference>
<proteinExistence type="predicted"/>
<gene>
    <name evidence="2" type="ORF">Ga0080574_TMP3965</name>
</gene>
<dbReference type="OrthoDB" id="214902at2"/>
<dbReference type="RefSeq" id="WP_076703639.1">
    <property type="nucleotide sequence ID" value="NZ_CP015093.1"/>
</dbReference>
<dbReference type="EMBL" id="CP015093">
    <property type="protein sequence ID" value="APZ54299.1"/>
    <property type="molecule type" value="Genomic_DNA"/>
</dbReference>
<dbReference type="Gene3D" id="3.30.1460.30">
    <property type="entry name" value="YgaC/TfoX-N like chaperone"/>
    <property type="match status" value="1"/>
</dbReference>
<dbReference type="AlphaFoldDB" id="A0A1P8UY40"/>
<dbReference type="Proteomes" id="UP000187059">
    <property type="component" value="Chromosome"/>
</dbReference>
<dbReference type="InterPro" id="IPR007076">
    <property type="entry name" value="TfoX_N"/>
</dbReference>
<feature type="domain" description="TfoX N-terminal" evidence="1">
    <location>
        <begin position="14"/>
        <end position="102"/>
    </location>
</feature>
<dbReference type="Pfam" id="PF04993">
    <property type="entry name" value="TfoX_N"/>
    <property type="match status" value="1"/>
</dbReference>
<organism evidence="2 3">
    <name type="scientific">Salipiger abyssi</name>
    <dbReference type="NCBI Taxonomy" id="1250539"/>
    <lineage>
        <taxon>Bacteria</taxon>
        <taxon>Pseudomonadati</taxon>
        <taxon>Pseudomonadota</taxon>
        <taxon>Alphaproteobacteria</taxon>
        <taxon>Rhodobacterales</taxon>
        <taxon>Roseobacteraceae</taxon>
        <taxon>Salipiger</taxon>
    </lineage>
</organism>